<keyword evidence="3" id="KW-1185">Reference proteome</keyword>
<comment type="caution">
    <text evidence="2">The sequence shown here is derived from an EMBL/GenBank/DDBJ whole genome shotgun (WGS) entry which is preliminary data.</text>
</comment>
<gene>
    <name evidence="2" type="ORF">G7034_06135</name>
</gene>
<evidence type="ECO:0000313" key="2">
    <source>
        <dbReference type="EMBL" id="NGZ89828.1"/>
    </source>
</evidence>
<dbReference type="Proteomes" id="UP000643701">
    <property type="component" value="Unassembled WGS sequence"/>
</dbReference>
<feature type="domain" description="Fe/B12 periplasmic-binding" evidence="1">
    <location>
        <begin position="98"/>
        <end position="370"/>
    </location>
</feature>
<dbReference type="SUPFAM" id="SSF53807">
    <property type="entry name" value="Helical backbone' metal receptor"/>
    <property type="match status" value="1"/>
</dbReference>
<sequence>MQFNQFKFHKGLILILVFLNFACESPQKEKFDFKSLPKKEVKYASTFSIYEAENFKVIEVKEPWPEAEKSLVYALAENPDKLPKNFEYHHFIKLPIEKMVVTSTTHIPSLEHLGDLNKLIGFPGLDYISSKQARELIDQGKIKELGKNENINTELLISLAPEIVVGFAIEGSNKSLNTLEKMGVPVLYNSDWLEKNPLGKAEWLKVFGLLTGKEKEAFKAFEEIEKSYLQTKKIASETTDRPLVISGAMHNDRWYLPYGNSWQGKLLEDANAKYIFDYTSGSGSIALAFEKVLEKGRQAEFWIGPAQYTSLNQLLDNNKHYKKFKAFQDKNVYGTALITGKTGGVVYYELGPNRPDLVLKDLVKILHPKLLKKHKLQFFKALE</sequence>
<dbReference type="Gene3D" id="3.40.50.1980">
    <property type="entry name" value="Nitrogenase molybdenum iron protein domain"/>
    <property type="match status" value="2"/>
</dbReference>
<dbReference type="PANTHER" id="PTHR30535:SF34">
    <property type="entry name" value="MOLYBDATE-BINDING PROTEIN MOLA"/>
    <property type="match status" value="1"/>
</dbReference>
<reference evidence="2" key="1">
    <citation type="submission" date="2020-03" db="EMBL/GenBank/DDBJ databases">
        <title>Psychroflexus Maritimus sp. nov., isolate from marine sediment.</title>
        <authorList>
            <person name="Zhong Y.-L."/>
        </authorList>
    </citation>
    <scope>NUCLEOTIDE SEQUENCE</scope>
    <source>
        <strain evidence="2">C1</strain>
    </source>
</reference>
<evidence type="ECO:0000259" key="1">
    <source>
        <dbReference type="PROSITE" id="PS50983"/>
    </source>
</evidence>
<accession>A0A967ADX6</accession>
<protein>
    <submittedName>
        <fullName evidence="2">ABC transporter substrate-binding protein</fullName>
    </submittedName>
</protein>
<dbReference type="PANTHER" id="PTHR30535">
    <property type="entry name" value="VITAMIN B12-BINDING PROTEIN"/>
    <property type="match status" value="1"/>
</dbReference>
<organism evidence="2 3">
    <name type="scientific">Psychroflexus maritimus</name>
    <dbReference type="NCBI Taxonomy" id="2714865"/>
    <lineage>
        <taxon>Bacteria</taxon>
        <taxon>Pseudomonadati</taxon>
        <taxon>Bacteroidota</taxon>
        <taxon>Flavobacteriia</taxon>
        <taxon>Flavobacteriales</taxon>
        <taxon>Flavobacteriaceae</taxon>
        <taxon>Psychroflexus</taxon>
    </lineage>
</organism>
<proteinExistence type="predicted"/>
<evidence type="ECO:0000313" key="3">
    <source>
        <dbReference type="Proteomes" id="UP000643701"/>
    </source>
</evidence>
<dbReference type="EMBL" id="JAANAS010000043">
    <property type="protein sequence ID" value="NGZ89828.1"/>
    <property type="molecule type" value="Genomic_DNA"/>
</dbReference>
<dbReference type="AlphaFoldDB" id="A0A967ADX6"/>
<dbReference type="Pfam" id="PF01497">
    <property type="entry name" value="Peripla_BP_2"/>
    <property type="match status" value="1"/>
</dbReference>
<dbReference type="InterPro" id="IPR002491">
    <property type="entry name" value="ABC_transptr_periplasmic_BD"/>
</dbReference>
<dbReference type="GO" id="GO:0071281">
    <property type="term" value="P:cellular response to iron ion"/>
    <property type="evidence" value="ECO:0007669"/>
    <property type="project" value="TreeGrafter"/>
</dbReference>
<dbReference type="RefSeq" id="WP_166400089.1">
    <property type="nucleotide sequence ID" value="NZ_JAANAS010000043.1"/>
</dbReference>
<dbReference type="PROSITE" id="PS50983">
    <property type="entry name" value="FE_B12_PBP"/>
    <property type="match status" value="1"/>
</dbReference>
<name>A0A967ADX6_9FLAO</name>
<dbReference type="InterPro" id="IPR050902">
    <property type="entry name" value="ABC_Transporter_SBP"/>
</dbReference>